<dbReference type="Proteomes" id="UP000068447">
    <property type="component" value="Chromosome"/>
</dbReference>
<evidence type="ECO:0000256" key="1">
    <source>
        <dbReference type="SAM" id="SignalP"/>
    </source>
</evidence>
<dbReference type="InterPro" id="IPR029058">
    <property type="entry name" value="AB_hydrolase_fold"/>
</dbReference>
<dbReference type="AlphaFoldDB" id="A0A0U3ACY6"/>
<accession>A0A0U3ACY6</accession>
<evidence type="ECO:0008006" key="4">
    <source>
        <dbReference type="Google" id="ProtNLM"/>
    </source>
</evidence>
<feature type="signal peptide" evidence="1">
    <location>
        <begin position="1"/>
        <end position="24"/>
    </location>
</feature>
<dbReference type="OrthoDB" id="1094867at2"/>
<feature type="chain" id="PRO_5006835866" description="Alpha/beta hydrolase" evidence="1">
    <location>
        <begin position="25"/>
        <end position="305"/>
    </location>
</feature>
<dbReference type="EMBL" id="CP013650">
    <property type="protein sequence ID" value="ALS98910.1"/>
    <property type="molecule type" value="Genomic_DNA"/>
</dbReference>
<name>A0A0U3ACY6_9ALTE</name>
<proteinExistence type="predicted"/>
<keyword evidence="1" id="KW-0732">Signal</keyword>
<dbReference type="STRING" id="1526571.AT746_11930"/>
<dbReference type="SUPFAM" id="SSF53474">
    <property type="entry name" value="alpha/beta-Hydrolases"/>
    <property type="match status" value="1"/>
</dbReference>
<gene>
    <name evidence="2" type="ORF">AT746_11930</name>
</gene>
<evidence type="ECO:0000313" key="2">
    <source>
        <dbReference type="EMBL" id="ALS98910.1"/>
    </source>
</evidence>
<dbReference type="RefSeq" id="WP_062480601.1">
    <property type="nucleotide sequence ID" value="NZ_CP013650.1"/>
</dbReference>
<reference evidence="2" key="1">
    <citation type="submission" date="2015-12" db="EMBL/GenBank/DDBJ databases">
        <title>Complete genome of Lacimicrobium alkaliphilum KCTC 32984.</title>
        <authorList>
            <person name="Kim S.-G."/>
            <person name="Lee Y.-J."/>
        </authorList>
    </citation>
    <scope>NUCLEOTIDE SEQUENCE [LARGE SCALE GENOMIC DNA]</scope>
    <source>
        <strain evidence="2">YelD216</strain>
    </source>
</reference>
<dbReference type="KEGG" id="lal:AT746_11930"/>
<sequence length="305" mass="33495">MFIRLALPSGAAVMALLMSLSALVSFTAAGNQASDWPGALKGEYDFNKWPGGELQVHYSVPPTANAQTPVLVVIPGARRNADTYRDHWHQLAMQHEFIVLSIRCGFSSCPTEYEYNLGGAFSAQGEKVAPELQFFSVPELVFTDFTGRFGSEQREFALYGHSAGGGFVHLYMLMRPDAPVSKAVSANAAFFTMANLQQDYPFGLKGTGISKQDVNQWLAKPLTIMLGAEDTGPRTKSLSNSEPARRQGLSVFSRGLAFYARAVNWISAYQVDTAWQLNIVQNVGHNSKQITPHALPLLFPEQEEK</sequence>
<evidence type="ECO:0000313" key="3">
    <source>
        <dbReference type="Proteomes" id="UP000068447"/>
    </source>
</evidence>
<dbReference type="Gene3D" id="3.40.50.1820">
    <property type="entry name" value="alpha/beta hydrolase"/>
    <property type="match status" value="1"/>
</dbReference>
<organism evidence="2 3">
    <name type="scientific">Lacimicrobium alkaliphilum</name>
    <dbReference type="NCBI Taxonomy" id="1526571"/>
    <lineage>
        <taxon>Bacteria</taxon>
        <taxon>Pseudomonadati</taxon>
        <taxon>Pseudomonadota</taxon>
        <taxon>Gammaproteobacteria</taxon>
        <taxon>Alteromonadales</taxon>
        <taxon>Alteromonadaceae</taxon>
        <taxon>Lacimicrobium</taxon>
    </lineage>
</organism>
<protein>
    <recommendedName>
        <fullName evidence="4">Alpha/beta hydrolase</fullName>
    </recommendedName>
</protein>
<keyword evidence="3" id="KW-1185">Reference proteome</keyword>